<feature type="transmembrane region" description="Helical" evidence="12">
    <location>
        <begin position="159"/>
        <end position="180"/>
    </location>
</feature>
<protein>
    <recommendedName>
        <fullName evidence="12">Protein-export membrane protein SecF</fullName>
    </recommendedName>
</protein>
<dbReference type="GO" id="GO:0015450">
    <property type="term" value="F:protein-transporting ATPase activity"/>
    <property type="evidence" value="ECO:0007669"/>
    <property type="project" value="InterPro"/>
</dbReference>
<comment type="subcellular location">
    <subcellularLocation>
        <location evidence="1 12">Cell membrane</location>
        <topology evidence="1 12">Multi-pass membrane protein</topology>
    </subcellularLocation>
</comment>
<evidence type="ECO:0000259" key="13">
    <source>
        <dbReference type="Pfam" id="PF02355"/>
    </source>
</evidence>
<name>A0A7X0JVN4_9GAMM</name>
<evidence type="ECO:0000256" key="11">
    <source>
        <dbReference type="ARBA" id="ARBA00061053"/>
    </source>
</evidence>
<comment type="similarity">
    <text evidence="10">In the C-terminal section; belongs to the SecD/SecF family. SecF subfamily.</text>
</comment>
<dbReference type="InterPro" id="IPR005665">
    <property type="entry name" value="SecF_bac"/>
</dbReference>
<dbReference type="HAMAP" id="MF_01464_B">
    <property type="entry name" value="SecF_B"/>
    <property type="match status" value="1"/>
</dbReference>
<feature type="transmembrane region" description="Helical" evidence="12">
    <location>
        <begin position="262"/>
        <end position="286"/>
    </location>
</feature>
<comment type="subunit">
    <text evidence="12">Forms a complex with SecD. Part of the essential Sec protein translocation apparatus which comprises SecA, SecYEG and auxiliary proteins SecDF-YajC and YidC.</text>
</comment>
<feature type="transmembrane region" description="Helical" evidence="12">
    <location>
        <begin position="186"/>
        <end position="206"/>
    </location>
</feature>
<dbReference type="InterPro" id="IPR022646">
    <property type="entry name" value="SecD/SecF_CS"/>
</dbReference>
<dbReference type="FunFam" id="1.20.1640.10:FF:000024">
    <property type="entry name" value="Multifunctional fusion protein"/>
    <property type="match status" value="1"/>
</dbReference>
<keyword evidence="2 12" id="KW-0813">Transport</keyword>
<evidence type="ECO:0000256" key="3">
    <source>
        <dbReference type="ARBA" id="ARBA00022475"/>
    </source>
</evidence>
<sequence>MSKAKKELKVIRFMSQRKLAAVFSVLLLIGSIFSLATNGLKFGLDFTGGSQIEVGYTQPANVNEIRQQLEGAGFPDPIVVHFGAETDVLIRMQEDSDAELGDKVISTLRADGSEVELRRVEYVGPQVGEELRDDGGIGMLFALAVVMIYVAMRFQFKFSVGAVAALAHDVIIVLGVFSVLQIDFDLTVLAAVLAVIGYSLNDTIVVSDRIRENFRKIRKADSVEVIDISLTQTLGRTLVTSLTTLLVLMALFYFGGELIHGFSIALLVGVAIGTYSSIYVAANVLLMMNISKEDLMQIEKEGEELDEMP</sequence>
<dbReference type="GO" id="GO:0065002">
    <property type="term" value="P:intracellular protein transmembrane transport"/>
    <property type="evidence" value="ECO:0007669"/>
    <property type="project" value="UniProtKB-UniRule"/>
</dbReference>
<dbReference type="SUPFAM" id="SSF82866">
    <property type="entry name" value="Multidrug efflux transporter AcrB transmembrane domain"/>
    <property type="match status" value="1"/>
</dbReference>
<comment type="similarity">
    <text evidence="12">Belongs to the SecD/SecF family. SecF subfamily.</text>
</comment>
<dbReference type="Pfam" id="PF07549">
    <property type="entry name" value="Sec_GG"/>
    <property type="match status" value="1"/>
</dbReference>
<feature type="transmembrane region" description="Helical" evidence="12">
    <location>
        <begin position="135"/>
        <end position="152"/>
    </location>
</feature>
<comment type="caution">
    <text evidence="12">Lacks conserved residue(s) required for the propagation of feature annotation.</text>
</comment>
<dbReference type="PANTHER" id="PTHR30081">
    <property type="entry name" value="PROTEIN-EXPORT MEMBRANE PROTEIN SEC"/>
    <property type="match status" value="1"/>
</dbReference>
<accession>A0A7X0JVN4</accession>
<dbReference type="Pfam" id="PF02355">
    <property type="entry name" value="SecD_SecF_C"/>
    <property type="match status" value="1"/>
</dbReference>
<organism evidence="14 15">
    <name type="scientific">Pseudoteredinibacter isoporae</name>
    <dbReference type="NCBI Taxonomy" id="570281"/>
    <lineage>
        <taxon>Bacteria</taxon>
        <taxon>Pseudomonadati</taxon>
        <taxon>Pseudomonadota</taxon>
        <taxon>Gammaproteobacteria</taxon>
        <taxon>Cellvibrionales</taxon>
        <taxon>Cellvibrionaceae</taxon>
        <taxon>Pseudoteredinibacter</taxon>
    </lineage>
</organism>
<dbReference type="InterPro" id="IPR055344">
    <property type="entry name" value="SecD_SecF_C_bact"/>
</dbReference>
<comment type="caution">
    <text evidence="14">The sequence shown here is derived from an EMBL/GenBank/DDBJ whole genome shotgun (WGS) entry which is preliminary data.</text>
</comment>
<feature type="domain" description="Protein export membrane protein SecD/SecF C-terminal" evidence="13">
    <location>
        <begin position="107"/>
        <end position="289"/>
    </location>
</feature>
<evidence type="ECO:0000256" key="7">
    <source>
        <dbReference type="ARBA" id="ARBA00023010"/>
    </source>
</evidence>
<dbReference type="PRINTS" id="PR01755">
    <property type="entry name" value="SECFTRNLCASE"/>
</dbReference>
<dbReference type="InterPro" id="IPR048634">
    <property type="entry name" value="SecD_SecF_C"/>
</dbReference>
<dbReference type="GO" id="GO:0043952">
    <property type="term" value="P:protein transport by the Sec complex"/>
    <property type="evidence" value="ECO:0007669"/>
    <property type="project" value="UniProtKB-UniRule"/>
</dbReference>
<reference evidence="14 15" key="1">
    <citation type="submission" date="2020-08" db="EMBL/GenBank/DDBJ databases">
        <title>Genomic Encyclopedia of Type Strains, Phase IV (KMG-IV): sequencing the most valuable type-strain genomes for metagenomic binning, comparative biology and taxonomic classification.</title>
        <authorList>
            <person name="Goeker M."/>
        </authorList>
    </citation>
    <scope>NUCLEOTIDE SEQUENCE [LARGE SCALE GENOMIC DNA]</scope>
    <source>
        <strain evidence="14 15">DSM 22368</strain>
    </source>
</reference>
<dbReference type="InterPro" id="IPR022645">
    <property type="entry name" value="SecD/SecF_bac"/>
</dbReference>
<keyword evidence="7 12" id="KW-0811">Translocation</keyword>
<dbReference type="Gene3D" id="1.20.1640.10">
    <property type="entry name" value="Multidrug efflux transporter AcrB transmembrane domain"/>
    <property type="match status" value="1"/>
</dbReference>
<gene>
    <name evidence="12" type="primary">secF</name>
    <name evidence="14" type="ORF">HNR48_002929</name>
</gene>
<dbReference type="GO" id="GO:0005886">
    <property type="term" value="C:plasma membrane"/>
    <property type="evidence" value="ECO:0007669"/>
    <property type="project" value="UniProtKB-SubCell"/>
</dbReference>
<evidence type="ECO:0000313" key="15">
    <source>
        <dbReference type="Proteomes" id="UP000528457"/>
    </source>
</evidence>
<dbReference type="InterPro" id="IPR022813">
    <property type="entry name" value="SecD/SecF_arch_bac"/>
</dbReference>
<dbReference type="NCBIfam" id="TIGR00966">
    <property type="entry name" value="transloc_SecF"/>
    <property type="match status" value="1"/>
</dbReference>
<evidence type="ECO:0000256" key="1">
    <source>
        <dbReference type="ARBA" id="ARBA00004651"/>
    </source>
</evidence>
<evidence type="ECO:0000256" key="6">
    <source>
        <dbReference type="ARBA" id="ARBA00022989"/>
    </source>
</evidence>
<evidence type="ECO:0000256" key="8">
    <source>
        <dbReference type="ARBA" id="ARBA00023136"/>
    </source>
</evidence>
<evidence type="ECO:0000313" key="14">
    <source>
        <dbReference type="EMBL" id="MBB6522644.1"/>
    </source>
</evidence>
<comment type="function">
    <text evidence="9 12">Part of the Sec protein translocase complex. Interacts with the SecYEG preprotein conducting channel. SecDF uses the proton motive force (PMF) to complete protein translocation after the ATP-dependent function of SecA.</text>
</comment>
<dbReference type="AlphaFoldDB" id="A0A7X0JVN4"/>
<evidence type="ECO:0000256" key="12">
    <source>
        <dbReference type="HAMAP-Rule" id="MF_01464"/>
    </source>
</evidence>
<evidence type="ECO:0000256" key="2">
    <source>
        <dbReference type="ARBA" id="ARBA00022448"/>
    </source>
</evidence>
<evidence type="ECO:0000256" key="10">
    <source>
        <dbReference type="ARBA" id="ARBA00060856"/>
    </source>
</evidence>
<dbReference type="GO" id="GO:0006605">
    <property type="term" value="P:protein targeting"/>
    <property type="evidence" value="ECO:0007669"/>
    <property type="project" value="UniProtKB-UniRule"/>
</dbReference>
<evidence type="ECO:0000256" key="5">
    <source>
        <dbReference type="ARBA" id="ARBA00022927"/>
    </source>
</evidence>
<dbReference type="FunCoup" id="A0A7X0JVN4">
    <property type="interactions" value="253"/>
</dbReference>
<feature type="transmembrane region" description="Helical" evidence="12">
    <location>
        <begin position="238"/>
        <end position="256"/>
    </location>
</feature>
<comment type="similarity">
    <text evidence="11">In the N-terminal section; belongs to the SecD/SecF family. SecD subfamily.</text>
</comment>
<dbReference type="PANTHER" id="PTHR30081:SF8">
    <property type="entry name" value="PROTEIN TRANSLOCASE SUBUNIT SECF"/>
    <property type="match status" value="1"/>
</dbReference>
<keyword evidence="4 12" id="KW-0812">Transmembrane</keyword>
<evidence type="ECO:0000256" key="9">
    <source>
        <dbReference type="ARBA" id="ARBA00059018"/>
    </source>
</evidence>
<dbReference type="Proteomes" id="UP000528457">
    <property type="component" value="Unassembled WGS sequence"/>
</dbReference>
<dbReference type="InParanoid" id="A0A7X0JVN4"/>
<keyword evidence="15" id="KW-1185">Reference proteome</keyword>
<keyword evidence="3 12" id="KW-1003">Cell membrane</keyword>
<dbReference type="EMBL" id="JACHHT010000002">
    <property type="protein sequence ID" value="MBB6522644.1"/>
    <property type="molecule type" value="Genomic_DNA"/>
</dbReference>
<keyword evidence="8 12" id="KW-0472">Membrane</keyword>
<dbReference type="NCBIfam" id="TIGR00916">
    <property type="entry name" value="2A0604s01"/>
    <property type="match status" value="1"/>
</dbReference>
<proteinExistence type="inferred from homology"/>
<dbReference type="RefSeq" id="WP_166845490.1">
    <property type="nucleotide sequence ID" value="NZ_JAAONY010000002.1"/>
</dbReference>
<evidence type="ECO:0000256" key="4">
    <source>
        <dbReference type="ARBA" id="ARBA00022692"/>
    </source>
</evidence>
<keyword evidence="5 12" id="KW-0653">Protein transport</keyword>
<keyword evidence="6 12" id="KW-1133">Transmembrane helix</keyword>